<keyword evidence="2" id="KW-0902">Two-component regulatory system</keyword>
<dbReference type="InterPro" id="IPR011006">
    <property type="entry name" value="CheY-like_superfamily"/>
</dbReference>
<organism evidence="7 8">
    <name type="scientific">Coralloluteibacterium thermophilum</name>
    <dbReference type="NCBI Taxonomy" id="2707049"/>
    <lineage>
        <taxon>Bacteria</taxon>
        <taxon>Pseudomonadati</taxon>
        <taxon>Pseudomonadota</taxon>
        <taxon>Gammaproteobacteria</taxon>
        <taxon>Lysobacterales</taxon>
        <taxon>Lysobacteraceae</taxon>
        <taxon>Coralloluteibacterium</taxon>
    </lineage>
</organism>
<feature type="domain" description="HPt" evidence="6">
    <location>
        <begin position="143"/>
        <end position="229"/>
    </location>
</feature>
<reference evidence="8" key="1">
    <citation type="journal article" date="2019" name="Int. J. Syst. Evol. Microbiol.">
        <title>The Global Catalogue of Microorganisms (GCM) 10K type strain sequencing project: providing services to taxonomists for standard genome sequencing and annotation.</title>
        <authorList>
            <consortium name="The Broad Institute Genomics Platform"/>
            <consortium name="The Broad Institute Genome Sequencing Center for Infectious Disease"/>
            <person name="Wu L."/>
            <person name="Ma J."/>
        </authorList>
    </citation>
    <scope>NUCLEOTIDE SEQUENCE [LARGE SCALE GENOMIC DNA]</scope>
    <source>
        <strain evidence="8">CGMCC 1.13574</strain>
    </source>
</reference>
<dbReference type="CDD" id="cd00156">
    <property type="entry name" value="REC"/>
    <property type="match status" value="1"/>
</dbReference>
<dbReference type="InterPro" id="IPR001789">
    <property type="entry name" value="Sig_transdc_resp-reg_receiver"/>
</dbReference>
<evidence type="ECO:0000259" key="5">
    <source>
        <dbReference type="PROSITE" id="PS50110"/>
    </source>
</evidence>
<accession>A0ABV9NNS1</accession>
<dbReference type="SMART" id="SM00448">
    <property type="entry name" value="REC"/>
    <property type="match status" value="1"/>
</dbReference>
<dbReference type="PANTHER" id="PTHR44591:SF21">
    <property type="entry name" value="TWO-COMPONENT RESPONSE REGULATOR"/>
    <property type="match status" value="1"/>
</dbReference>
<dbReference type="PANTHER" id="PTHR44591">
    <property type="entry name" value="STRESS RESPONSE REGULATOR PROTEIN 1"/>
    <property type="match status" value="1"/>
</dbReference>
<comment type="caution">
    <text evidence="7">The sequence shown here is derived from an EMBL/GenBank/DDBJ whole genome shotgun (WGS) entry which is preliminary data.</text>
</comment>
<evidence type="ECO:0000313" key="7">
    <source>
        <dbReference type="EMBL" id="MFC4728473.1"/>
    </source>
</evidence>
<proteinExistence type="predicted"/>
<evidence type="ECO:0000256" key="2">
    <source>
        <dbReference type="ARBA" id="ARBA00023012"/>
    </source>
</evidence>
<evidence type="ECO:0000256" key="1">
    <source>
        <dbReference type="ARBA" id="ARBA00022553"/>
    </source>
</evidence>
<evidence type="ECO:0000256" key="3">
    <source>
        <dbReference type="PROSITE-ProRule" id="PRU00110"/>
    </source>
</evidence>
<keyword evidence="8" id="KW-1185">Reference proteome</keyword>
<feature type="modified residue" description="Phosphohistidine" evidence="3">
    <location>
        <position position="182"/>
    </location>
</feature>
<dbReference type="Pfam" id="PF01627">
    <property type="entry name" value="Hpt"/>
    <property type="match status" value="1"/>
</dbReference>
<name>A0ABV9NNS1_9GAMM</name>
<evidence type="ECO:0000259" key="6">
    <source>
        <dbReference type="PROSITE" id="PS50894"/>
    </source>
</evidence>
<dbReference type="SUPFAM" id="SSF47226">
    <property type="entry name" value="Histidine-containing phosphotransfer domain, HPT domain"/>
    <property type="match status" value="1"/>
</dbReference>
<feature type="modified residue" description="4-aspartylphosphate" evidence="4">
    <location>
        <position position="59"/>
    </location>
</feature>
<dbReference type="RefSeq" id="WP_377004504.1">
    <property type="nucleotide sequence ID" value="NZ_JBHSGG010000028.1"/>
</dbReference>
<dbReference type="SUPFAM" id="SSF52172">
    <property type="entry name" value="CheY-like"/>
    <property type="match status" value="1"/>
</dbReference>
<sequence>MHSSGAPTRPRVLLVEDDPASRGFLAQALEALPVQVDVAADLGEARLRACDAHVLWLSDANLPDGSGEEFVLDVRARFPQVPALALTAGASEERRASLRQAGFLAVLLKPIGVQALHEAVRAHVPALAPAWDEAQALAAANGNAATASALRDLFLSELPGQREQVLAALARGDHASARTELHRLKSGCGFVGARRLRAAVLALDAALADPACRSGFERAVEEILTTQAA</sequence>
<dbReference type="InterPro" id="IPR050595">
    <property type="entry name" value="Bact_response_regulator"/>
</dbReference>
<dbReference type="InterPro" id="IPR008207">
    <property type="entry name" value="Sig_transdc_His_kin_Hpt_dom"/>
</dbReference>
<dbReference type="Pfam" id="PF00072">
    <property type="entry name" value="Response_reg"/>
    <property type="match status" value="1"/>
</dbReference>
<dbReference type="InterPro" id="IPR036641">
    <property type="entry name" value="HPT_dom_sf"/>
</dbReference>
<dbReference type="PROSITE" id="PS50110">
    <property type="entry name" value="RESPONSE_REGULATORY"/>
    <property type="match status" value="1"/>
</dbReference>
<feature type="domain" description="Response regulatory" evidence="5">
    <location>
        <begin position="11"/>
        <end position="124"/>
    </location>
</feature>
<dbReference type="Gene3D" id="1.20.120.160">
    <property type="entry name" value="HPT domain"/>
    <property type="match status" value="1"/>
</dbReference>
<dbReference type="PROSITE" id="PS50894">
    <property type="entry name" value="HPT"/>
    <property type="match status" value="1"/>
</dbReference>
<dbReference type="Proteomes" id="UP001595892">
    <property type="component" value="Unassembled WGS sequence"/>
</dbReference>
<protein>
    <submittedName>
        <fullName evidence="7">Response regulator</fullName>
    </submittedName>
</protein>
<evidence type="ECO:0000313" key="8">
    <source>
        <dbReference type="Proteomes" id="UP001595892"/>
    </source>
</evidence>
<dbReference type="Gene3D" id="3.40.50.2300">
    <property type="match status" value="1"/>
</dbReference>
<dbReference type="EMBL" id="JBHSGG010000028">
    <property type="protein sequence ID" value="MFC4728473.1"/>
    <property type="molecule type" value="Genomic_DNA"/>
</dbReference>
<keyword evidence="1 4" id="KW-0597">Phosphoprotein</keyword>
<gene>
    <name evidence="7" type="ORF">ACFO3Q_09865</name>
</gene>
<evidence type="ECO:0000256" key="4">
    <source>
        <dbReference type="PROSITE-ProRule" id="PRU00169"/>
    </source>
</evidence>